<dbReference type="Proteomes" id="UP001378592">
    <property type="component" value="Unassembled WGS sequence"/>
</dbReference>
<dbReference type="Gene3D" id="1.20.1070.10">
    <property type="entry name" value="Rhodopsin 7-helix transmembrane proteins"/>
    <property type="match status" value="1"/>
</dbReference>
<keyword evidence="1" id="KW-0812">Transmembrane</keyword>
<evidence type="ECO:0008006" key="4">
    <source>
        <dbReference type="Google" id="ProtNLM"/>
    </source>
</evidence>
<keyword evidence="1" id="KW-0472">Membrane</keyword>
<organism evidence="2 3">
    <name type="scientific">Gryllus longicercus</name>
    <dbReference type="NCBI Taxonomy" id="2509291"/>
    <lineage>
        <taxon>Eukaryota</taxon>
        <taxon>Metazoa</taxon>
        <taxon>Ecdysozoa</taxon>
        <taxon>Arthropoda</taxon>
        <taxon>Hexapoda</taxon>
        <taxon>Insecta</taxon>
        <taxon>Pterygota</taxon>
        <taxon>Neoptera</taxon>
        <taxon>Polyneoptera</taxon>
        <taxon>Orthoptera</taxon>
        <taxon>Ensifera</taxon>
        <taxon>Gryllidea</taxon>
        <taxon>Grylloidea</taxon>
        <taxon>Gryllidae</taxon>
        <taxon>Gryllinae</taxon>
        <taxon>Gryllus</taxon>
    </lineage>
</organism>
<evidence type="ECO:0000313" key="3">
    <source>
        <dbReference type="Proteomes" id="UP001378592"/>
    </source>
</evidence>
<dbReference type="AlphaFoldDB" id="A0AAN9VSL8"/>
<evidence type="ECO:0000256" key="1">
    <source>
        <dbReference type="SAM" id="Phobius"/>
    </source>
</evidence>
<evidence type="ECO:0000313" key="2">
    <source>
        <dbReference type="EMBL" id="KAK7870634.1"/>
    </source>
</evidence>
<sequence length="397" mass="39059">MAGLAGARNVTVGAGGGVSLLDGLDASASAAAAAAAGAAPVAPEWLVALYLSVVVGGGVAANAALAASIVRRRRRRWRWQGPGPGPGGDPHLLGLLLCLACADAGSLLLVAPFEVLVLGGAPDGLWIFAGAYCRVFLGLEVLLGSVAAYSILAVNLHAVLGPPSQPDADGGTGKERAGAWAGSGAGAAAALVWLLAASLSVPAFVAADVVEARPAQPLCTARALGFAAHVLLAAFRVAVPACALLACAGAAALRLCGGGGGAGTAAGARRCPLRVALLLALSFAALSLHRAVFAALHPLLPWASGARGPPAFASPPLAAAPATPAAALAFAMLHHALPSLRPLLACLGGRGLRDQLRRGDDAHGGDDDDDAGCCCPCAGGGGGRARQRAREESEALR</sequence>
<feature type="transmembrane region" description="Helical" evidence="1">
    <location>
        <begin position="226"/>
        <end position="253"/>
    </location>
</feature>
<accession>A0AAN9VSL8</accession>
<keyword evidence="3" id="KW-1185">Reference proteome</keyword>
<gene>
    <name evidence="2" type="ORF">R5R35_009130</name>
</gene>
<name>A0AAN9VSL8_9ORTH</name>
<protein>
    <recommendedName>
        <fullName evidence="4">G-protein coupled receptors family 1 profile domain-containing protein</fullName>
    </recommendedName>
</protein>
<comment type="caution">
    <text evidence="2">The sequence shown here is derived from an EMBL/GenBank/DDBJ whole genome shotgun (WGS) entry which is preliminary data.</text>
</comment>
<reference evidence="2 3" key="1">
    <citation type="submission" date="2024-03" db="EMBL/GenBank/DDBJ databases">
        <title>The genome assembly and annotation of the cricket Gryllus longicercus Weissman &amp; Gray.</title>
        <authorList>
            <person name="Szrajer S."/>
            <person name="Gray D."/>
            <person name="Ylla G."/>
        </authorList>
    </citation>
    <scope>NUCLEOTIDE SEQUENCE [LARGE SCALE GENOMIC DNA]</scope>
    <source>
        <strain evidence="2">DAG 2021-001</strain>
        <tissue evidence="2">Whole body minus gut</tissue>
    </source>
</reference>
<feature type="transmembrane region" description="Helical" evidence="1">
    <location>
        <begin position="125"/>
        <end position="156"/>
    </location>
</feature>
<proteinExistence type="predicted"/>
<dbReference type="EMBL" id="JAZDUA010000055">
    <property type="protein sequence ID" value="KAK7870634.1"/>
    <property type="molecule type" value="Genomic_DNA"/>
</dbReference>
<keyword evidence="1" id="KW-1133">Transmembrane helix</keyword>
<feature type="transmembrane region" description="Helical" evidence="1">
    <location>
        <begin position="48"/>
        <end position="70"/>
    </location>
</feature>
<feature type="transmembrane region" description="Helical" evidence="1">
    <location>
        <begin position="177"/>
        <end position="206"/>
    </location>
</feature>